<evidence type="ECO:0000313" key="10">
    <source>
        <dbReference type="EnsemblFungi" id="EJT80911"/>
    </source>
</evidence>
<dbReference type="EC" id="5.2.1.8" evidence="3 6"/>
<dbReference type="Proteomes" id="UP000006039">
    <property type="component" value="Unassembled WGS sequence"/>
</dbReference>
<keyword evidence="4 6" id="KW-0697">Rotamase</keyword>
<evidence type="ECO:0000256" key="2">
    <source>
        <dbReference type="ARBA" id="ARBA00002388"/>
    </source>
</evidence>
<keyword evidence="11" id="KW-1185">Reference proteome</keyword>
<evidence type="ECO:0000256" key="6">
    <source>
        <dbReference type="PROSITE-ProRule" id="PRU00277"/>
    </source>
</evidence>
<evidence type="ECO:0000256" key="3">
    <source>
        <dbReference type="ARBA" id="ARBA00013194"/>
    </source>
</evidence>
<sequence length="188" mass="19803">MRVLASLSLLASAAVGVLAAEELQIDVTQAVECERKTKSGDTVHVHYTGTLKENGKKFDSSLDRGSPFSFGLGSGMVIQGWDKGLLDMCIGEKRTLTIPPSLGYGARGAGGVIPANAWLVFTTELMGIQGVPKPEKIVTKASESASSAKSEATEKIAEKVAEKVAEAANVVKTIVQDTDSDAQEHNEL</sequence>
<protein>
    <recommendedName>
        <fullName evidence="3 6">peptidylprolyl isomerase</fullName>
        <ecNumber evidence="3 6">5.2.1.8</ecNumber>
    </recommendedName>
</protein>
<dbReference type="OrthoDB" id="1902587at2759"/>
<organism evidence="9">
    <name type="scientific">Gaeumannomyces tritici (strain R3-111a-1)</name>
    <name type="common">Wheat and barley take-all root rot fungus</name>
    <name type="synonym">Gaeumannomyces graminis var. tritici</name>
    <dbReference type="NCBI Taxonomy" id="644352"/>
    <lineage>
        <taxon>Eukaryota</taxon>
        <taxon>Fungi</taxon>
        <taxon>Dikarya</taxon>
        <taxon>Ascomycota</taxon>
        <taxon>Pezizomycotina</taxon>
        <taxon>Sordariomycetes</taxon>
        <taxon>Sordariomycetidae</taxon>
        <taxon>Magnaporthales</taxon>
        <taxon>Magnaporthaceae</taxon>
        <taxon>Gaeumannomyces</taxon>
    </lineage>
</organism>
<dbReference type="InterPro" id="IPR044609">
    <property type="entry name" value="FKBP2/11"/>
</dbReference>
<dbReference type="GeneID" id="20341361"/>
<reference evidence="9" key="2">
    <citation type="submission" date="2010-07" db="EMBL/GenBank/DDBJ databases">
        <authorList>
            <consortium name="The Broad Institute Genome Sequencing Platform"/>
            <consortium name="Broad Institute Genome Sequencing Center for Infectious Disease"/>
            <person name="Ma L.-J."/>
            <person name="Dead R."/>
            <person name="Young S."/>
            <person name="Zeng Q."/>
            <person name="Koehrsen M."/>
            <person name="Alvarado L."/>
            <person name="Berlin A."/>
            <person name="Chapman S.B."/>
            <person name="Chen Z."/>
            <person name="Freedman E."/>
            <person name="Gellesch M."/>
            <person name="Goldberg J."/>
            <person name="Griggs A."/>
            <person name="Gujja S."/>
            <person name="Heilman E.R."/>
            <person name="Heiman D."/>
            <person name="Hepburn T."/>
            <person name="Howarth C."/>
            <person name="Jen D."/>
            <person name="Larson L."/>
            <person name="Mehta T."/>
            <person name="Neiman D."/>
            <person name="Pearson M."/>
            <person name="Roberts A."/>
            <person name="Saif S."/>
            <person name="Shea T."/>
            <person name="Shenoy N."/>
            <person name="Sisk P."/>
            <person name="Stolte C."/>
            <person name="Sykes S."/>
            <person name="Walk T."/>
            <person name="White J."/>
            <person name="Yandava C."/>
            <person name="Haas B."/>
            <person name="Nusbaum C."/>
            <person name="Birren B."/>
        </authorList>
    </citation>
    <scope>NUCLEOTIDE SEQUENCE</scope>
    <source>
        <strain evidence="9">R3-111a-1</strain>
    </source>
</reference>
<dbReference type="GO" id="GO:0005783">
    <property type="term" value="C:endoplasmic reticulum"/>
    <property type="evidence" value="ECO:0007669"/>
    <property type="project" value="TreeGrafter"/>
</dbReference>
<name>J3NI18_GAET3</name>
<evidence type="ECO:0000256" key="5">
    <source>
        <dbReference type="ARBA" id="ARBA00023235"/>
    </source>
</evidence>
<dbReference type="PANTHER" id="PTHR45779">
    <property type="entry name" value="PEPTIDYLPROLYL ISOMERASE"/>
    <property type="match status" value="1"/>
</dbReference>
<dbReference type="InterPro" id="IPR001179">
    <property type="entry name" value="PPIase_FKBP_dom"/>
</dbReference>
<dbReference type="VEuPathDB" id="FungiDB:GGTG_00903"/>
<dbReference type="PANTHER" id="PTHR45779:SF7">
    <property type="entry name" value="PEPTIDYLPROLYL ISOMERASE"/>
    <property type="match status" value="1"/>
</dbReference>
<dbReference type="GO" id="GO:0003755">
    <property type="term" value="F:peptidyl-prolyl cis-trans isomerase activity"/>
    <property type="evidence" value="ECO:0007669"/>
    <property type="project" value="UniProtKB-KW"/>
</dbReference>
<reference evidence="9" key="3">
    <citation type="submission" date="2010-09" db="EMBL/GenBank/DDBJ databases">
        <title>Annotation of Gaeumannomyces graminis var. tritici R3-111a-1.</title>
        <authorList>
            <consortium name="The Broad Institute Genome Sequencing Platform"/>
            <person name="Ma L.-J."/>
            <person name="Dead R."/>
            <person name="Young S.K."/>
            <person name="Zeng Q."/>
            <person name="Gargeya S."/>
            <person name="Fitzgerald M."/>
            <person name="Haas B."/>
            <person name="Abouelleil A."/>
            <person name="Alvarado L."/>
            <person name="Arachchi H.M."/>
            <person name="Berlin A."/>
            <person name="Brown A."/>
            <person name="Chapman S.B."/>
            <person name="Chen Z."/>
            <person name="Dunbar C."/>
            <person name="Freedman E."/>
            <person name="Gearin G."/>
            <person name="Gellesch M."/>
            <person name="Goldberg J."/>
            <person name="Griggs A."/>
            <person name="Gujja S."/>
            <person name="Heiman D."/>
            <person name="Howarth C."/>
            <person name="Larson L."/>
            <person name="Lui A."/>
            <person name="MacDonald P.J.P."/>
            <person name="Mehta T."/>
            <person name="Montmayeur A."/>
            <person name="Murphy C."/>
            <person name="Neiman D."/>
            <person name="Pearson M."/>
            <person name="Priest M."/>
            <person name="Roberts A."/>
            <person name="Saif S."/>
            <person name="Shea T."/>
            <person name="Shenoy N."/>
            <person name="Sisk P."/>
            <person name="Stolte C."/>
            <person name="Sykes S."/>
            <person name="Yandava C."/>
            <person name="Wortman J."/>
            <person name="Nusbaum C."/>
            <person name="Birren B."/>
        </authorList>
    </citation>
    <scope>NUCLEOTIDE SEQUENCE</scope>
    <source>
        <strain evidence="9">R3-111a-1</strain>
    </source>
</reference>
<evidence type="ECO:0000256" key="1">
    <source>
        <dbReference type="ARBA" id="ARBA00000971"/>
    </source>
</evidence>
<gene>
    <name evidence="10" type="primary">20341361</name>
    <name evidence="9" type="ORF">GGTG_00903</name>
</gene>
<feature type="domain" description="PPIase FKBP-type" evidence="8">
    <location>
        <begin position="40"/>
        <end position="129"/>
    </location>
</feature>
<feature type="signal peptide" evidence="7">
    <location>
        <begin position="1"/>
        <end position="19"/>
    </location>
</feature>
<dbReference type="RefSeq" id="XP_009216920.1">
    <property type="nucleotide sequence ID" value="XM_009218656.1"/>
</dbReference>
<dbReference type="FunCoup" id="J3NI18">
    <property type="interactions" value="542"/>
</dbReference>
<dbReference type="STRING" id="644352.J3NI18"/>
<feature type="chain" id="PRO_5015094127" description="peptidylprolyl isomerase" evidence="7">
    <location>
        <begin position="20"/>
        <end position="188"/>
    </location>
</feature>
<comment type="catalytic activity">
    <reaction evidence="1 6">
        <text>[protein]-peptidylproline (omega=180) = [protein]-peptidylproline (omega=0)</text>
        <dbReference type="Rhea" id="RHEA:16237"/>
        <dbReference type="Rhea" id="RHEA-COMP:10747"/>
        <dbReference type="Rhea" id="RHEA-COMP:10748"/>
        <dbReference type="ChEBI" id="CHEBI:83833"/>
        <dbReference type="ChEBI" id="CHEBI:83834"/>
        <dbReference type="EC" id="5.2.1.8"/>
    </reaction>
</comment>
<evidence type="ECO:0000256" key="7">
    <source>
        <dbReference type="SAM" id="SignalP"/>
    </source>
</evidence>
<dbReference type="Pfam" id="PF00254">
    <property type="entry name" value="FKBP_C"/>
    <property type="match status" value="1"/>
</dbReference>
<evidence type="ECO:0000313" key="9">
    <source>
        <dbReference type="EMBL" id="EJT80911.1"/>
    </source>
</evidence>
<evidence type="ECO:0000259" key="8">
    <source>
        <dbReference type="PROSITE" id="PS50059"/>
    </source>
</evidence>
<dbReference type="HOGENOM" id="CLU_013615_8_1_1"/>
<proteinExistence type="predicted"/>
<reference evidence="11" key="1">
    <citation type="submission" date="2010-07" db="EMBL/GenBank/DDBJ databases">
        <title>The genome sequence of Gaeumannomyces graminis var. tritici strain R3-111a-1.</title>
        <authorList>
            <consortium name="The Broad Institute Genome Sequencing Platform"/>
            <person name="Ma L.-J."/>
            <person name="Dead R."/>
            <person name="Young S."/>
            <person name="Zeng Q."/>
            <person name="Koehrsen M."/>
            <person name="Alvarado L."/>
            <person name="Berlin A."/>
            <person name="Chapman S.B."/>
            <person name="Chen Z."/>
            <person name="Freedman E."/>
            <person name="Gellesch M."/>
            <person name="Goldberg J."/>
            <person name="Griggs A."/>
            <person name="Gujja S."/>
            <person name="Heilman E.R."/>
            <person name="Heiman D."/>
            <person name="Hepburn T."/>
            <person name="Howarth C."/>
            <person name="Jen D."/>
            <person name="Larson L."/>
            <person name="Mehta T."/>
            <person name="Neiman D."/>
            <person name="Pearson M."/>
            <person name="Roberts A."/>
            <person name="Saif S."/>
            <person name="Shea T."/>
            <person name="Shenoy N."/>
            <person name="Sisk P."/>
            <person name="Stolte C."/>
            <person name="Sykes S."/>
            <person name="Walk T."/>
            <person name="White J."/>
            <person name="Yandava C."/>
            <person name="Haas B."/>
            <person name="Nusbaum C."/>
            <person name="Birren B."/>
        </authorList>
    </citation>
    <scope>NUCLEOTIDE SEQUENCE [LARGE SCALE GENOMIC DNA]</scope>
    <source>
        <strain evidence="11">R3-111a-1</strain>
    </source>
</reference>
<accession>J3NI18</accession>
<comment type="function">
    <text evidence="2">PPIases accelerate the folding of proteins. It catalyzes the cis-trans isomerization of proline imidic peptide bonds in oligopeptides.</text>
</comment>
<evidence type="ECO:0000256" key="4">
    <source>
        <dbReference type="ARBA" id="ARBA00023110"/>
    </source>
</evidence>
<dbReference type="Gene3D" id="3.10.50.40">
    <property type="match status" value="1"/>
</dbReference>
<dbReference type="EMBL" id="GL385395">
    <property type="protein sequence ID" value="EJT80911.1"/>
    <property type="molecule type" value="Genomic_DNA"/>
</dbReference>
<dbReference type="EnsemblFungi" id="EJT80911">
    <property type="protein sequence ID" value="EJT80911"/>
    <property type="gene ID" value="GGTG_00903"/>
</dbReference>
<dbReference type="eggNOG" id="KOG0549">
    <property type="taxonomic scope" value="Eukaryota"/>
</dbReference>
<evidence type="ECO:0000313" key="11">
    <source>
        <dbReference type="Proteomes" id="UP000006039"/>
    </source>
</evidence>
<reference evidence="10" key="4">
    <citation type="journal article" date="2015" name="G3 (Bethesda)">
        <title>Genome sequences of three phytopathogenic species of the Magnaporthaceae family of fungi.</title>
        <authorList>
            <person name="Okagaki L.H."/>
            <person name="Nunes C.C."/>
            <person name="Sailsbery J."/>
            <person name="Clay B."/>
            <person name="Brown D."/>
            <person name="John T."/>
            <person name="Oh Y."/>
            <person name="Young N."/>
            <person name="Fitzgerald M."/>
            <person name="Haas B.J."/>
            <person name="Zeng Q."/>
            <person name="Young S."/>
            <person name="Adiconis X."/>
            <person name="Fan L."/>
            <person name="Levin J.Z."/>
            <person name="Mitchell T.K."/>
            <person name="Okubara P.A."/>
            <person name="Farman M.L."/>
            <person name="Kohn L.M."/>
            <person name="Birren B."/>
            <person name="Ma L.-J."/>
            <person name="Dean R.A."/>
        </authorList>
    </citation>
    <scope>NUCLEOTIDE SEQUENCE</scope>
    <source>
        <strain evidence="10">R3-111a-1</strain>
    </source>
</reference>
<keyword evidence="7" id="KW-0732">Signal</keyword>
<dbReference type="PROSITE" id="PS50059">
    <property type="entry name" value="FKBP_PPIASE"/>
    <property type="match status" value="1"/>
</dbReference>
<keyword evidence="5 6" id="KW-0413">Isomerase</keyword>
<reference evidence="10" key="5">
    <citation type="submission" date="2018-04" db="UniProtKB">
        <authorList>
            <consortium name="EnsemblFungi"/>
        </authorList>
    </citation>
    <scope>IDENTIFICATION</scope>
    <source>
        <strain evidence="10">R3-111a-1</strain>
    </source>
</reference>
<dbReference type="SUPFAM" id="SSF54534">
    <property type="entry name" value="FKBP-like"/>
    <property type="match status" value="1"/>
</dbReference>
<dbReference type="FunFam" id="3.10.50.40:FF:000006">
    <property type="entry name" value="Peptidyl-prolyl cis-trans isomerase"/>
    <property type="match status" value="1"/>
</dbReference>
<dbReference type="AlphaFoldDB" id="J3NI18"/>
<dbReference type="InterPro" id="IPR046357">
    <property type="entry name" value="PPIase_dom_sf"/>
</dbReference>